<dbReference type="AlphaFoldDB" id="A0ABD0QY42"/>
<evidence type="ECO:0000256" key="1">
    <source>
        <dbReference type="SAM" id="MobiDB-lite"/>
    </source>
</evidence>
<keyword evidence="3" id="KW-1185">Reference proteome</keyword>
<feature type="non-terminal residue" evidence="2">
    <location>
        <position position="95"/>
    </location>
</feature>
<comment type="caution">
    <text evidence="2">The sequence shown here is derived from an EMBL/GenBank/DDBJ whole genome shotgun (WGS) entry which is preliminary data.</text>
</comment>
<gene>
    <name evidence="2" type="ORF">M9458_013807</name>
</gene>
<reference evidence="2 3" key="1">
    <citation type="submission" date="2024-05" db="EMBL/GenBank/DDBJ databases">
        <title>Genome sequencing and assembly of Indian major carp, Cirrhinus mrigala (Hamilton, 1822).</title>
        <authorList>
            <person name="Mohindra V."/>
            <person name="Chowdhury L.M."/>
            <person name="Lal K."/>
            <person name="Jena J.K."/>
        </authorList>
    </citation>
    <scope>NUCLEOTIDE SEQUENCE [LARGE SCALE GENOMIC DNA]</scope>
    <source>
        <strain evidence="2">CM1030</strain>
        <tissue evidence="2">Blood</tissue>
    </source>
</reference>
<dbReference type="EMBL" id="JAMKFB020000006">
    <property type="protein sequence ID" value="KAL0191109.1"/>
    <property type="molecule type" value="Genomic_DNA"/>
</dbReference>
<organism evidence="2 3">
    <name type="scientific">Cirrhinus mrigala</name>
    <name type="common">Mrigala</name>
    <dbReference type="NCBI Taxonomy" id="683832"/>
    <lineage>
        <taxon>Eukaryota</taxon>
        <taxon>Metazoa</taxon>
        <taxon>Chordata</taxon>
        <taxon>Craniata</taxon>
        <taxon>Vertebrata</taxon>
        <taxon>Euteleostomi</taxon>
        <taxon>Actinopterygii</taxon>
        <taxon>Neopterygii</taxon>
        <taxon>Teleostei</taxon>
        <taxon>Ostariophysi</taxon>
        <taxon>Cypriniformes</taxon>
        <taxon>Cyprinidae</taxon>
        <taxon>Labeoninae</taxon>
        <taxon>Labeonini</taxon>
        <taxon>Cirrhinus</taxon>
    </lineage>
</organism>
<evidence type="ECO:0000313" key="2">
    <source>
        <dbReference type="EMBL" id="KAL0191109.1"/>
    </source>
</evidence>
<protein>
    <submittedName>
        <fullName evidence="2">Uncharacterized protein</fullName>
    </submittedName>
</protein>
<proteinExistence type="predicted"/>
<dbReference type="Proteomes" id="UP001529510">
    <property type="component" value="Unassembled WGS sequence"/>
</dbReference>
<feature type="non-terminal residue" evidence="2">
    <location>
        <position position="1"/>
    </location>
</feature>
<evidence type="ECO:0000313" key="3">
    <source>
        <dbReference type="Proteomes" id="UP001529510"/>
    </source>
</evidence>
<name>A0ABD0QY42_CIRMR</name>
<feature type="region of interest" description="Disordered" evidence="1">
    <location>
        <begin position="20"/>
        <end position="49"/>
    </location>
</feature>
<accession>A0ABD0QY42</accession>
<sequence length="95" mass="10256">CCGSVLAPRAVMNYIFGNNTLYPRGGRANTASGHAAPGSKQRHEELPSSSSRWQQLLAFFTRRGAFSDCITAGASQVTLATAHLLHGMRMYLSQV</sequence>